<evidence type="ECO:0000313" key="3">
    <source>
        <dbReference type="Proteomes" id="UP000799771"/>
    </source>
</evidence>
<feature type="compositionally biased region" description="Polar residues" evidence="1">
    <location>
        <begin position="272"/>
        <end position="291"/>
    </location>
</feature>
<protein>
    <submittedName>
        <fullName evidence="2">Uncharacterized protein</fullName>
    </submittedName>
</protein>
<feature type="region of interest" description="Disordered" evidence="1">
    <location>
        <begin position="198"/>
        <end position="235"/>
    </location>
</feature>
<sequence length="409" mass="45635">MPGLYSSSPSHPRDYLDQVRRFSFAPETTGRQVIDSDSHETRKRSHSRYGDPSATHSFTTHLWGDYDARFTTKSPPPLAHDRYELAGGDVGGTDRFSRQAGDYDDYFQLQKQRDMWSVPPTPQAGMPNQRVVIDDDDDDMSTANGGMVNSLMSIFGGVAGKLFQFVTVPFRGFQAGGGQRYGFDAQDEIAAKLGLHDDPSLHQTATPVQQPTPTPSYNDNYGVQSVDSLDNERPRTIKRLRTGDTWVVVNPNGDTESRPSTPRVAERRLPSASHTPSQIPRPTSRPSTVSKRPSLIPVSRRSTIDRKPFHASPKTADIRQRAHSRLSLGSSPPTIDIKPKSPLPVESQRLISKVRQEELEDDARMRRMSSQMSAMLREAREALGSKIDIDLDDEDMDFERPSSGAFMFS</sequence>
<dbReference type="OrthoDB" id="5138418at2759"/>
<dbReference type="AlphaFoldDB" id="A0A6A6A294"/>
<dbReference type="Proteomes" id="UP000799771">
    <property type="component" value="Unassembled WGS sequence"/>
</dbReference>
<gene>
    <name evidence="2" type="ORF">P153DRAFT_370348</name>
</gene>
<accession>A0A6A6A294</accession>
<evidence type="ECO:0000313" key="2">
    <source>
        <dbReference type="EMBL" id="KAF2125027.1"/>
    </source>
</evidence>
<feature type="compositionally biased region" description="Polar residues" evidence="1">
    <location>
        <begin position="216"/>
        <end position="228"/>
    </location>
</feature>
<reference evidence="2" key="1">
    <citation type="journal article" date="2020" name="Stud. Mycol.">
        <title>101 Dothideomycetes genomes: a test case for predicting lifestyles and emergence of pathogens.</title>
        <authorList>
            <person name="Haridas S."/>
            <person name="Albert R."/>
            <person name="Binder M."/>
            <person name="Bloem J."/>
            <person name="Labutti K."/>
            <person name="Salamov A."/>
            <person name="Andreopoulos B."/>
            <person name="Baker S."/>
            <person name="Barry K."/>
            <person name="Bills G."/>
            <person name="Bluhm B."/>
            <person name="Cannon C."/>
            <person name="Castanera R."/>
            <person name="Culley D."/>
            <person name="Daum C."/>
            <person name="Ezra D."/>
            <person name="Gonzalez J."/>
            <person name="Henrissat B."/>
            <person name="Kuo A."/>
            <person name="Liang C."/>
            <person name="Lipzen A."/>
            <person name="Lutzoni F."/>
            <person name="Magnuson J."/>
            <person name="Mondo S."/>
            <person name="Nolan M."/>
            <person name="Ohm R."/>
            <person name="Pangilinan J."/>
            <person name="Park H.-J."/>
            <person name="Ramirez L."/>
            <person name="Alfaro M."/>
            <person name="Sun H."/>
            <person name="Tritt A."/>
            <person name="Yoshinaga Y."/>
            <person name="Zwiers L.-H."/>
            <person name="Turgeon B."/>
            <person name="Goodwin S."/>
            <person name="Spatafora J."/>
            <person name="Crous P."/>
            <person name="Grigoriev I."/>
        </authorList>
    </citation>
    <scope>NUCLEOTIDE SEQUENCE</scope>
    <source>
        <strain evidence="2">CBS 119687</strain>
    </source>
</reference>
<feature type="region of interest" description="Disordered" evidence="1">
    <location>
        <begin position="26"/>
        <end position="54"/>
    </location>
</feature>
<name>A0A6A6A294_9PLEO</name>
<feature type="region of interest" description="Disordered" evidence="1">
    <location>
        <begin position="247"/>
        <end position="341"/>
    </location>
</feature>
<dbReference type="RefSeq" id="XP_033519420.1">
    <property type="nucleotide sequence ID" value="XM_033669021.1"/>
</dbReference>
<proteinExistence type="predicted"/>
<dbReference type="GeneID" id="54409453"/>
<dbReference type="EMBL" id="ML977517">
    <property type="protein sequence ID" value="KAF2125027.1"/>
    <property type="molecule type" value="Genomic_DNA"/>
</dbReference>
<organism evidence="2 3">
    <name type="scientific">Dothidotthia symphoricarpi CBS 119687</name>
    <dbReference type="NCBI Taxonomy" id="1392245"/>
    <lineage>
        <taxon>Eukaryota</taxon>
        <taxon>Fungi</taxon>
        <taxon>Dikarya</taxon>
        <taxon>Ascomycota</taxon>
        <taxon>Pezizomycotina</taxon>
        <taxon>Dothideomycetes</taxon>
        <taxon>Pleosporomycetidae</taxon>
        <taxon>Pleosporales</taxon>
        <taxon>Dothidotthiaceae</taxon>
        <taxon>Dothidotthia</taxon>
    </lineage>
</organism>
<keyword evidence="3" id="KW-1185">Reference proteome</keyword>
<evidence type="ECO:0000256" key="1">
    <source>
        <dbReference type="SAM" id="MobiDB-lite"/>
    </source>
</evidence>